<protein>
    <submittedName>
        <fullName evidence="3">Poly(Glycerol-phosphate) alpha-glucosyltransferase</fullName>
    </submittedName>
</protein>
<feature type="domain" description="Glycosyl transferase family 1" evidence="2">
    <location>
        <begin position="331"/>
        <end position="484"/>
    </location>
</feature>
<dbReference type="SUPFAM" id="SSF53756">
    <property type="entry name" value="UDP-Glycosyltransferase/glycogen phosphorylase"/>
    <property type="match status" value="1"/>
</dbReference>
<evidence type="ECO:0000313" key="4">
    <source>
        <dbReference type="Proteomes" id="UP000238164"/>
    </source>
</evidence>
<evidence type="ECO:0000256" key="1">
    <source>
        <dbReference type="ARBA" id="ARBA00022679"/>
    </source>
</evidence>
<evidence type="ECO:0000313" key="3">
    <source>
        <dbReference type="EMBL" id="SPD87645.1"/>
    </source>
</evidence>
<dbReference type="Pfam" id="PF00534">
    <property type="entry name" value="Glycos_transf_1"/>
    <property type="match status" value="1"/>
</dbReference>
<evidence type="ECO:0000259" key="2">
    <source>
        <dbReference type="Pfam" id="PF00534"/>
    </source>
</evidence>
<dbReference type="RefSeq" id="WP_105186335.1">
    <property type="nucleotide sequence ID" value="NZ_BAAAGO010000031.1"/>
</dbReference>
<dbReference type="EMBL" id="LT985188">
    <property type="protein sequence ID" value="SPD87645.1"/>
    <property type="molecule type" value="Genomic_DNA"/>
</dbReference>
<keyword evidence="1 3" id="KW-0808">Transferase</keyword>
<sequence length="528" mass="59362">MRTAAQLPHAEYVFVVDVLPRNHAGRSASILTKTRLLWQHAGVRSTIVTAYDSSQLDDIGHDLRRRGLLADGVQVASLHDFYPDDSTPPEGDFHRPFDEPGMHWIEDGAAGQFLFYEHGRHRLSKRIDYAGRPIVLDWFDGARNRTRSDEFWPNGVRRRTVFFDLYYGVARQELLHRRDGSVRLGIWWAVDPLTRVRSPERVTRFDRAGHPEQVLDSYYDVIHASLDGLIGDRPAFVICEARRIDEWVLGYRRPNVRQIHVLHNAHIRPPQDDVHKIRPIYAPMLTCPNVDATVFLTNRQRADAEQHFGPNDRYWVIPHSVPDTPTPAEAPQRDPKLVVMMARLDQQKQLDHAIKAFAEVITKVPDARLEIYGRGVLQGELNRLIRNKGLSANVRLAGFTDDPMKVYRGAGLSLLTSRYEGFGLVLVESLQQGCPVVSYDLAYGPADIVDDGVNGLLVPPDEPAALAAAVVRVLDDPDLQQAMSLAGPGSVEKFNENAFVQHWAELLDSLAATFPTSAFPAATGPERN</sequence>
<dbReference type="Proteomes" id="UP000238164">
    <property type="component" value="Chromosome 1"/>
</dbReference>
<dbReference type="InterPro" id="IPR001296">
    <property type="entry name" value="Glyco_trans_1"/>
</dbReference>
<proteinExistence type="predicted"/>
<dbReference type="OrthoDB" id="570545at2"/>
<dbReference type="GO" id="GO:0016757">
    <property type="term" value="F:glycosyltransferase activity"/>
    <property type="evidence" value="ECO:0007669"/>
    <property type="project" value="InterPro"/>
</dbReference>
<gene>
    <name evidence="3" type="ORF">MPLG2_2615</name>
</gene>
<dbReference type="PANTHER" id="PTHR12526:SF630">
    <property type="entry name" value="GLYCOSYLTRANSFERASE"/>
    <property type="match status" value="1"/>
</dbReference>
<organism evidence="3 4">
    <name type="scientific">Micropruina glycogenica</name>
    <dbReference type="NCBI Taxonomy" id="75385"/>
    <lineage>
        <taxon>Bacteria</taxon>
        <taxon>Bacillati</taxon>
        <taxon>Actinomycetota</taxon>
        <taxon>Actinomycetes</taxon>
        <taxon>Propionibacteriales</taxon>
        <taxon>Nocardioidaceae</taxon>
        <taxon>Micropruina</taxon>
    </lineage>
</organism>
<dbReference type="PANTHER" id="PTHR12526">
    <property type="entry name" value="GLYCOSYLTRANSFERASE"/>
    <property type="match status" value="1"/>
</dbReference>
<keyword evidence="4" id="KW-1185">Reference proteome</keyword>
<accession>A0A2N9JHU9</accession>
<dbReference type="KEGG" id="mgg:MPLG2_2615"/>
<dbReference type="AlphaFoldDB" id="A0A2N9JHU9"/>
<reference evidence="3 4" key="1">
    <citation type="submission" date="2018-02" db="EMBL/GenBank/DDBJ databases">
        <authorList>
            <person name="Cohen D.B."/>
            <person name="Kent A.D."/>
        </authorList>
    </citation>
    <scope>NUCLEOTIDE SEQUENCE [LARGE SCALE GENOMIC DNA]</scope>
    <source>
        <strain evidence="3">1</strain>
    </source>
</reference>
<name>A0A2N9JHU9_9ACTN</name>
<dbReference type="Gene3D" id="3.40.50.2000">
    <property type="entry name" value="Glycogen Phosphorylase B"/>
    <property type="match status" value="3"/>
</dbReference>